<dbReference type="GO" id="GO:0046872">
    <property type="term" value="F:metal ion binding"/>
    <property type="evidence" value="ECO:0007669"/>
    <property type="project" value="UniProtKB-KW"/>
</dbReference>
<accession>A0A9Q1LYW6</accession>
<gene>
    <name evidence="12" type="ORF">K7X08_018275</name>
</gene>
<comment type="caution">
    <text evidence="12">The sequence shown here is derived from an EMBL/GenBank/DDBJ whole genome shotgun (WGS) entry which is preliminary data.</text>
</comment>
<evidence type="ECO:0000256" key="2">
    <source>
        <dbReference type="ARBA" id="ARBA00005522"/>
    </source>
</evidence>
<keyword evidence="5" id="KW-0255">Endonuclease</keyword>
<evidence type="ECO:0000313" key="13">
    <source>
        <dbReference type="Proteomes" id="UP001152561"/>
    </source>
</evidence>
<dbReference type="Gene3D" id="3.40.1260.20">
    <property type="entry name" value="Ribonuclease E, catalytic domain"/>
    <property type="match status" value="1"/>
</dbReference>
<dbReference type="PANTHER" id="PTHR30001">
    <property type="entry name" value="RIBONUCLEASE"/>
    <property type="match status" value="1"/>
</dbReference>
<comment type="cofactor">
    <cofactor evidence="1">
        <name>Mg(2+)</name>
        <dbReference type="ChEBI" id="CHEBI:18420"/>
    </cofactor>
</comment>
<evidence type="ECO:0000256" key="8">
    <source>
        <dbReference type="ARBA" id="ARBA00022884"/>
    </source>
</evidence>
<feature type="region of interest" description="Disordered" evidence="10">
    <location>
        <begin position="246"/>
        <end position="266"/>
    </location>
</feature>
<dbReference type="GO" id="GO:0016787">
    <property type="term" value="F:hydrolase activity"/>
    <property type="evidence" value="ECO:0007669"/>
    <property type="project" value="UniProtKB-KW"/>
</dbReference>
<keyword evidence="7" id="KW-0460">Magnesium</keyword>
<evidence type="ECO:0000313" key="12">
    <source>
        <dbReference type="EMBL" id="KAJ8545692.1"/>
    </source>
</evidence>
<dbReference type="EMBL" id="JAJAGQ010000013">
    <property type="protein sequence ID" value="KAJ8545692.1"/>
    <property type="molecule type" value="Genomic_DNA"/>
</dbReference>
<dbReference type="InterPro" id="IPR004659">
    <property type="entry name" value="RNase_E/G"/>
</dbReference>
<dbReference type="GO" id="GO:0004540">
    <property type="term" value="F:RNA nuclease activity"/>
    <property type="evidence" value="ECO:0007669"/>
    <property type="project" value="InterPro"/>
</dbReference>
<comment type="similarity">
    <text evidence="2">Belongs to the RNase E/G family.</text>
</comment>
<evidence type="ECO:0000256" key="3">
    <source>
        <dbReference type="ARBA" id="ARBA00022722"/>
    </source>
</evidence>
<dbReference type="GO" id="GO:0006364">
    <property type="term" value="P:rRNA processing"/>
    <property type="evidence" value="ECO:0007669"/>
    <property type="project" value="TreeGrafter"/>
</dbReference>
<reference evidence="13" key="1">
    <citation type="journal article" date="2023" name="Proc. Natl. Acad. Sci. U.S.A.">
        <title>Genomic and structural basis for evolution of tropane alkaloid biosynthesis.</title>
        <authorList>
            <person name="Wanga Y.-J."/>
            <person name="Taina T."/>
            <person name="Yua J.-Y."/>
            <person name="Lia J."/>
            <person name="Xua B."/>
            <person name="Chenc J."/>
            <person name="D'Auriad J.C."/>
            <person name="Huanga J.-P."/>
            <person name="Huanga S.-X."/>
        </authorList>
    </citation>
    <scope>NUCLEOTIDE SEQUENCE [LARGE SCALE GENOMIC DNA]</scope>
    <source>
        <strain evidence="13">cv. KIB-2019</strain>
    </source>
</reference>
<proteinExistence type="inferred from homology"/>
<feature type="region of interest" description="Disordered" evidence="10">
    <location>
        <begin position="461"/>
        <end position="480"/>
    </location>
</feature>
<evidence type="ECO:0000256" key="5">
    <source>
        <dbReference type="ARBA" id="ARBA00022759"/>
    </source>
</evidence>
<dbReference type="Proteomes" id="UP001152561">
    <property type="component" value="Unassembled WGS sequence"/>
</dbReference>
<evidence type="ECO:0000256" key="9">
    <source>
        <dbReference type="ARBA" id="ARBA00023436"/>
    </source>
</evidence>
<evidence type="ECO:0000259" key="11">
    <source>
        <dbReference type="Pfam" id="PF10150"/>
    </source>
</evidence>
<evidence type="ECO:0000256" key="10">
    <source>
        <dbReference type="SAM" id="MobiDB-lite"/>
    </source>
</evidence>
<keyword evidence="13" id="KW-1185">Reference proteome</keyword>
<evidence type="ECO:0000256" key="7">
    <source>
        <dbReference type="ARBA" id="ARBA00022842"/>
    </source>
</evidence>
<dbReference type="GO" id="GO:0005737">
    <property type="term" value="C:cytoplasm"/>
    <property type="evidence" value="ECO:0007669"/>
    <property type="project" value="TreeGrafter"/>
</dbReference>
<keyword evidence="3" id="KW-0540">Nuclease</keyword>
<keyword evidence="8" id="KW-0694">RNA-binding</keyword>
<dbReference type="PANTHER" id="PTHR30001:SF1">
    <property type="entry name" value="RIBONUCLEASE E_G-LIKE PROTEIN, CHLOROPLASTIC"/>
    <property type="match status" value="1"/>
</dbReference>
<evidence type="ECO:0000256" key="6">
    <source>
        <dbReference type="ARBA" id="ARBA00022801"/>
    </source>
</evidence>
<keyword evidence="6" id="KW-0378">Hydrolase</keyword>
<keyword evidence="4" id="KW-0479">Metal-binding</keyword>
<organism evidence="12 13">
    <name type="scientific">Anisodus acutangulus</name>
    <dbReference type="NCBI Taxonomy" id="402998"/>
    <lineage>
        <taxon>Eukaryota</taxon>
        <taxon>Viridiplantae</taxon>
        <taxon>Streptophyta</taxon>
        <taxon>Embryophyta</taxon>
        <taxon>Tracheophyta</taxon>
        <taxon>Spermatophyta</taxon>
        <taxon>Magnoliopsida</taxon>
        <taxon>eudicotyledons</taxon>
        <taxon>Gunneridae</taxon>
        <taxon>Pentapetalae</taxon>
        <taxon>asterids</taxon>
        <taxon>lamiids</taxon>
        <taxon>Solanales</taxon>
        <taxon>Solanaceae</taxon>
        <taxon>Solanoideae</taxon>
        <taxon>Hyoscyameae</taxon>
        <taxon>Anisodus</taxon>
    </lineage>
</organism>
<sequence length="966" mass="107500">MVILLSCTELYSLWDTSKILHSGNVSCNYSMKGDMLTSSAALCKARHDVSVFVPSKQRGKVFPRNLWIKSRTGMPLGSIFGSWIVERSIPIRQLIPARTRDGSGNVKCLNNNSSILKQVFSDFIDEDSFFSDEIDTASDYGKSISTERLTIEEPWLCESSLLLHHLAESDASGDVICEDKIVEGLDSENLESGFLNQSTLSEDLWSKYEVNANDASSGTLCARYAYVEEPWLLQACTSSPSFDAEMAPDNCEVERSDNEDEAQPSCNDQLEQLAQPSSSNQHEQIPENLLAVDQCDEISKENSFKTVILINSSVCTVQRIAVLENEKLVELLLEPVKNNVQCDSVYLGVVTKLAPHMGGAFVNIGTSRPSFMDIKPNREPFIFPPFCHDSREKIVNGAAVDMLEENLGLPRNKSTLEEVDADEIDDADIEDESMEYMDNEFGEHESGDVSKVLAENCNGSVTEHGIESRSGKYPEESSGIGYQGQNPTIEHAVNGNKVSQRDESKWVQVRKGTKIIVQVVKEGLGTKGPTLTAYPKLRSRFWVLAPRGNTIGISKKIAGVERTRLRVIAKTLQPQGYGLTVRTVASGRSLNELQKDLEGLLSTWKSITEHAKSAALAADEGVDGAVPVMLHQAMGQTLSVVQDYFSDKVKSLVVDSPRTYHEVTNYLQEMAPNLCERVELYSKRTPLFDEYKIEEEINSILSKRVPLDNGGYLVIEQTEALVSIDVNGGHCVLGQGTSQEIAILNVNLAAARQISREIRLRDIGGIIVVDFIDMLDDSNKRLVYEEVKKAVERDRSTVKVSELSRHGLMEITRKRVRPSVTFMISEPCMCCHGTGRVEALATAYSKIEREICRLLSTTDQKADPENPKSWPRFVLRVDQFMSNYLTSGKRTRLAILSSSLKVWLLLKVARGFTKGTFELKALTADTEYKDEREASISVLRPTEGGFHPPRKKITIFPIKKWKSSGK</sequence>
<dbReference type="NCBIfam" id="TIGR00757">
    <property type="entry name" value="RNaseEG"/>
    <property type="match status" value="1"/>
</dbReference>
<feature type="compositionally biased region" description="Basic and acidic residues" evidence="10">
    <location>
        <begin position="464"/>
        <end position="475"/>
    </location>
</feature>
<dbReference type="Gene3D" id="2.40.50.140">
    <property type="entry name" value="Nucleic acid-binding proteins"/>
    <property type="match status" value="1"/>
</dbReference>
<dbReference type="Pfam" id="PF10150">
    <property type="entry name" value="RNase_E_G"/>
    <property type="match status" value="1"/>
</dbReference>
<dbReference type="SUPFAM" id="SSF50249">
    <property type="entry name" value="Nucleic acid-binding proteins"/>
    <property type="match status" value="1"/>
</dbReference>
<dbReference type="GO" id="GO:0004519">
    <property type="term" value="F:endonuclease activity"/>
    <property type="evidence" value="ECO:0007669"/>
    <property type="project" value="UniProtKB-KW"/>
</dbReference>
<dbReference type="AlphaFoldDB" id="A0A9Q1LYW6"/>
<evidence type="ECO:0000256" key="4">
    <source>
        <dbReference type="ARBA" id="ARBA00022723"/>
    </source>
</evidence>
<dbReference type="GO" id="GO:0003723">
    <property type="term" value="F:RNA binding"/>
    <property type="evidence" value="ECO:0007669"/>
    <property type="project" value="UniProtKB-KW"/>
</dbReference>
<feature type="domain" description="RNA-binding protein AU-1/Ribonuclease E/G" evidence="11">
    <location>
        <begin position="537"/>
        <end position="816"/>
    </location>
</feature>
<dbReference type="InterPro" id="IPR012340">
    <property type="entry name" value="NA-bd_OB-fold"/>
</dbReference>
<protein>
    <recommendedName>
        <fullName evidence="11">RNA-binding protein AU-1/Ribonuclease E/G domain-containing protein</fullName>
    </recommendedName>
</protein>
<evidence type="ECO:0000256" key="1">
    <source>
        <dbReference type="ARBA" id="ARBA00001946"/>
    </source>
</evidence>
<dbReference type="InterPro" id="IPR019307">
    <property type="entry name" value="RNA-bd_AU-1/RNase_E/G"/>
</dbReference>
<name>A0A9Q1LYW6_9SOLA</name>
<comment type="function">
    <text evidence="9">Involved in intercistronic processing of primary transcripts from chloroplast operons. The endonucleolytic activity of the enzyme depends on the number of phosphates at the 5' end, is inhibited by structured RNA, and preferentially cleaves A/U-rich sequences.</text>
</comment>
<dbReference type="OrthoDB" id="6123450at2759"/>